<dbReference type="InterPro" id="IPR011042">
    <property type="entry name" value="6-blade_b-propeller_TolB-like"/>
</dbReference>
<comment type="caution">
    <text evidence="3">The sequence shown here is derived from an EMBL/GenBank/DDBJ whole genome shotgun (WGS) entry which is preliminary data.</text>
</comment>
<protein>
    <submittedName>
        <fullName evidence="3">Glucose/arabinose dehydrogenase</fullName>
    </submittedName>
</protein>
<dbReference type="Pfam" id="PF07995">
    <property type="entry name" value="GSDH"/>
    <property type="match status" value="1"/>
</dbReference>
<organism evidence="3 4">
    <name type="scientific">Actinomycetospora corticicola</name>
    <dbReference type="NCBI Taxonomy" id="663602"/>
    <lineage>
        <taxon>Bacteria</taxon>
        <taxon>Bacillati</taxon>
        <taxon>Actinomycetota</taxon>
        <taxon>Actinomycetes</taxon>
        <taxon>Pseudonocardiales</taxon>
        <taxon>Pseudonocardiaceae</taxon>
        <taxon>Actinomycetospora</taxon>
    </lineage>
</organism>
<dbReference type="AlphaFoldDB" id="A0A7Y9DWE8"/>
<dbReference type="PANTHER" id="PTHR19328">
    <property type="entry name" value="HEDGEHOG-INTERACTING PROTEIN"/>
    <property type="match status" value="1"/>
</dbReference>
<reference evidence="3 4" key="1">
    <citation type="submission" date="2020-07" db="EMBL/GenBank/DDBJ databases">
        <title>Sequencing the genomes of 1000 actinobacteria strains.</title>
        <authorList>
            <person name="Klenk H.-P."/>
        </authorList>
    </citation>
    <scope>NUCLEOTIDE SEQUENCE [LARGE SCALE GENOMIC DNA]</scope>
    <source>
        <strain evidence="3 4">DSM 45772</strain>
    </source>
</reference>
<dbReference type="PANTHER" id="PTHR19328:SF13">
    <property type="entry name" value="HIPL1 PROTEIN"/>
    <property type="match status" value="1"/>
</dbReference>
<sequence length="392" mass="38961">MSSGRAQRRGVSSGRVAHAVVLLALVAGCARFPDASDEPWRDKPEIGAERAPQPQSPPPSEPRAPSAPGGGTPPSGPCVDPDPQVVATCLAPVSAVVTLPGGQAALVAERTTGRILRVAPQTAPEVVATVPVDAAGDGGLTGLVLSPSYAEDQLLYAYATTSSGNAVLRIAAGDTPKPVLANIPRGATDNRGTIGVEPNGTLLVATGDAGTPDPGPTSLAGKVLRIDPFGRPAAGNPDPASPIVGSGLHSPGDACADPTSNTTWITDRSGARDVLLAVRPGAPVGTAAAAAPAWTWPDRPGVAGCAAGGGTLLVALGDAKGLFVLNPTAEGRFVGAPQTVLQNTYGRIGGADLASDGFVWFGTTNKDGGTPGATDDRVVRIRPPSGGGSGPE</sequence>
<feature type="compositionally biased region" description="Basic and acidic residues" evidence="1">
    <location>
        <begin position="38"/>
        <end position="48"/>
    </location>
</feature>
<dbReference type="InterPro" id="IPR012938">
    <property type="entry name" value="Glc/Sorbosone_DH"/>
</dbReference>
<dbReference type="EMBL" id="JACCBN010000001">
    <property type="protein sequence ID" value="NYD36659.1"/>
    <property type="molecule type" value="Genomic_DNA"/>
</dbReference>
<feature type="region of interest" description="Disordered" evidence="1">
    <location>
        <begin position="366"/>
        <end position="392"/>
    </location>
</feature>
<dbReference type="PROSITE" id="PS51257">
    <property type="entry name" value="PROKAR_LIPOPROTEIN"/>
    <property type="match status" value="1"/>
</dbReference>
<feature type="domain" description="Glucose/Sorbosone dehydrogenase" evidence="2">
    <location>
        <begin position="96"/>
        <end position="266"/>
    </location>
</feature>
<dbReference type="SUPFAM" id="SSF63829">
    <property type="entry name" value="Calcium-dependent phosphotriesterase"/>
    <property type="match status" value="1"/>
</dbReference>
<name>A0A7Y9DWE8_9PSEU</name>
<proteinExistence type="predicted"/>
<evidence type="ECO:0000313" key="4">
    <source>
        <dbReference type="Proteomes" id="UP000535890"/>
    </source>
</evidence>
<dbReference type="RefSeq" id="WP_179794303.1">
    <property type="nucleotide sequence ID" value="NZ_BAABHP010000021.1"/>
</dbReference>
<dbReference type="Proteomes" id="UP000535890">
    <property type="component" value="Unassembled WGS sequence"/>
</dbReference>
<evidence type="ECO:0000313" key="3">
    <source>
        <dbReference type="EMBL" id="NYD36659.1"/>
    </source>
</evidence>
<evidence type="ECO:0000256" key="1">
    <source>
        <dbReference type="SAM" id="MobiDB-lite"/>
    </source>
</evidence>
<dbReference type="Gene3D" id="2.120.10.30">
    <property type="entry name" value="TolB, C-terminal domain"/>
    <property type="match status" value="1"/>
</dbReference>
<feature type="region of interest" description="Disordered" evidence="1">
    <location>
        <begin position="233"/>
        <end position="255"/>
    </location>
</feature>
<gene>
    <name evidence="3" type="ORF">BJ983_002761</name>
</gene>
<feature type="region of interest" description="Disordered" evidence="1">
    <location>
        <begin position="33"/>
        <end position="80"/>
    </location>
</feature>
<evidence type="ECO:0000259" key="2">
    <source>
        <dbReference type="Pfam" id="PF07995"/>
    </source>
</evidence>
<keyword evidence="4" id="KW-1185">Reference proteome</keyword>
<accession>A0A7Y9DWE8</accession>